<dbReference type="Gramene" id="Zm00001eb088420_T001">
    <property type="protein sequence ID" value="Zm00001eb088420_P001"/>
    <property type="gene ID" value="Zm00001eb088420"/>
</dbReference>
<evidence type="ECO:0000313" key="3">
    <source>
        <dbReference type="Proteomes" id="UP000007305"/>
    </source>
</evidence>
<keyword evidence="3" id="KW-1185">Reference proteome</keyword>
<feature type="chain" id="PRO_5032388764" evidence="1">
    <location>
        <begin position="25"/>
        <end position="81"/>
    </location>
</feature>
<organism evidence="2 3">
    <name type="scientific">Zea mays</name>
    <name type="common">Maize</name>
    <dbReference type="NCBI Taxonomy" id="4577"/>
    <lineage>
        <taxon>Eukaryota</taxon>
        <taxon>Viridiplantae</taxon>
        <taxon>Streptophyta</taxon>
        <taxon>Embryophyta</taxon>
        <taxon>Tracheophyta</taxon>
        <taxon>Spermatophyta</taxon>
        <taxon>Magnoliopsida</taxon>
        <taxon>Liliopsida</taxon>
        <taxon>Poales</taxon>
        <taxon>Poaceae</taxon>
        <taxon>PACMAD clade</taxon>
        <taxon>Panicoideae</taxon>
        <taxon>Andropogonodae</taxon>
        <taxon>Andropogoneae</taxon>
        <taxon>Tripsacinae</taxon>
        <taxon>Zea</taxon>
    </lineage>
</organism>
<evidence type="ECO:0000256" key="1">
    <source>
        <dbReference type="SAM" id="SignalP"/>
    </source>
</evidence>
<reference evidence="2" key="2">
    <citation type="submission" date="2019-07" db="EMBL/GenBank/DDBJ databases">
        <authorList>
            <person name="Seetharam A."/>
            <person name="Woodhouse M."/>
            <person name="Cannon E."/>
        </authorList>
    </citation>
    <scope>NUCLEOTIDE SEQUENCE [LARGE SCALE GENOMIC DNA]</scope>
    <source>
        <strain evidence="2">cv. B73</strain>
    </source>
</reference>
<accession>A0A804MIJ2</accession>
<feature type="signal peptide" evidence="1">
    <location>
        <begin position="1"/>
        <end position="24"/>
    </location>
</feature>
<dbReference type="EnsemblPlants" id="Zm00001eb088420_T001">
    <property type="protein sequence ID" value="Zm00001eb088420_P001"/>
    <property type="gene ID" value="Zm00001eb088420"/>
</dbReference>
<dbReference type="InParanoid" id="A0A804MIJ2"/>
<name>A0A804MIJ2_MAIZE</name>
<sequence length="81" mass="9254">MAMKHVIICCLLLALMLQSDQTSAADICSYADFRAMFCKNWMCKSQCWFQSQLITPPNVVKEHRCIKGGIYGLCHCVFCKK</sequence>
<proteinExistence type="predicted"/>
<dbReference type="Proteomes" id="UP000007305">
    <property type="component" value="Chromosome 2"/>
</dbReference>
<evidence type="ECO:0000313" key="2">
    <source>
        <dbReference type="EnsemblPlants" id="Zm00001eb088420_P001"/>
    </source>
</evidence>
<protein>
    <submittedName>
        <fullName evidence="2">Uncharacterized protein</fullName>
    </submittedName>
</protein>
<keyword evidence="1" id="KW-0732">Signal</keyword>
<reference evidence="2" key="3">
    <citation type="submission" date="2021-05" db="UniProtKB">
        <authorList>
            <consortium name="EnsemblPlants"/>
        </authorList>
    </citation>
    <scope>IDENTIFICATION</scope>
    <source>
        <strain evidence="2">cv. B73</strain>
    </source>
</reference>
<dbReference type="AlphaFoldDB" id="A0A804MIJ2"/>
<reference evidence="3" key="1">
    <citation type="submission" date="2015-12" db="EMBL/GenBank/DDBJ databases">
        <title>Update maize B73 reference genome by single molecule sequencing technologies.</title>
        <authorList>
            <consortium name="Maize Genome Sequencing Project"/>
            <person name="Ware D."/>
        </authorList>
    </citation>
    <scope>NUCLEOTIDE SEQUENCE [LARGE SCALE GENOMIC DNA]</scope>
    <source>
        <strain evidence="3">cv. B73</strain>
    </source>
</reference>